<name>A0ACB8CFR2_DERSI</name>
<organism evidence="1 2">
    <name type="scientific">Dermacentor silvarum</name>
    <name type="common">Tick</name>
    <dbReference type="NCBI Taxonomy" id="543639"/>
    <lineage>
        <taxon>Eukaryota</taxon>
        <taxon>Metazoa</taxon>
        <taxon>Ecdysozoa</taxon>
        <taxon>Arthropoda</taxon>
        <taxon>Chelicerata</taxon>
        <taxon>Arachnida</taxon>
        <taxon>Acari</taxon>
        <taxon>Parasitiformes</taxon>
        <taxon>Ixodida</taxon>
        <taxon>Ixodoidea</taxon>
        <taxon>Ixodidae</taxon>
        <taxon>Rhipicephalinae</taxon>
        <taxon>Dermacentor</taxon>
    </lineage>
</organism>
<dbReference type="EMBL" id="CM023476">
    <property type="protein sequence ID" value="KAH7941608.1"/>
    <property type="molecule type" value="Genomic_DNA"/>
</dbReference>
<protein>
    <submittedName>
        <fullName evidence="1">Uncharacterized protein</fullName>
    </submittedName>
</protein>
<proteinExistence type="predicted"/>
<gene>
    <name evidence="1" type="ORF">HPB49_015360</name>
</gene>
<comment type="caution">
    <text evidence="1">The sequence shown here is derived from an EMBL/GenBank/DDBJ whole genome shotgun (WGS) entry which is preliminary data.</text>
</comment>
<accession>A0ACB8CFR2</accession>
<evidence type="ECO:0000313" key="2">
    <source>
        <dbReference type="Proteomes" id="UP000821865"/>
    </source>
</evidence>
<keyword evidence="2" id="KW-1185">Reference proteome</keyword>
<sequence length="177" mass="20298">MDFWKQCNRLGHRSDVCPRPNDKLCAGCGRPNPSQEHKCQPRCHLCGMDRPTADKAFLVKFKRTLHRQATLMAPTNATATAGGASSHHRVDRWREVQIPEEGNAWVQVPIWVPHDAKRPHSPVYRTEPERPDSIPLQIPVQTKPKGRQRLSMRPAIRGELLRTQNNEMYIQICANDR</sequence>
<evidence type="ECO:0000313" key="1">
    <source>
        <dbReference type="EMBL" id="KAH7941608.1"/>
    </source>
</evidence>
<dbReference type="Proteomes" id="UP000821865">
    <property type="component" value="Chromosome 7"/>
</dbReference>
<reference evidence="1" key="1">
    <citation type="submission" date="2020-05" db="EMBL/GenBank/DDBJ databases">
        <title>Large-scale comparative analyses of tick genomes elucidate their genetic diversity and vector capacities.</title>
        <authorList>
            <person name="Jia N."/>
            <person name="Wang J."/>
            <person name="Shi W."/>
            <person name="Du L."/>
            <person name="Sun Y."/>
            <person name="Zhan W."/>
            <person name="Jiang J."/>
            <person name="Wang Q."/>
            <person name="Zhang B."/>
            <person name="Ji P."/>
            <person name="Sakyi L.B."/>
            <person name="Cui X."/>
            <person name="Yuan T."/>
            <person name="Jiang B."/>
            <person name="Yang W."/>
            <person name="Lam T.T.-Y."/>
            <person name="Chang Q."/>
            <person name="Ding S."/>
            <person name="Wang X."/>
            <person name="Zhu J."/>
            <person name="Ruan X."/>
            <person name="Zhao L."/>
            <person name="Wei J."/>
            <person name="Que T."/>
            <person name="Du C."/>
            <person name="Cheng J."/>
            <person name="Dai P."/>
            <person name="Han X."/>
            <person name="Huang E."/>
            <person name="Gao Y."/>
            <person name="Liu J."/>
            <person name="Shao H."/>
            <person name="Ye R."/>
            <person name="Li L."/>
            <person name="Wei W."/>
            <person name="Wang X."/>
            <person name="Wang C."/>
            <person name="Yang T."/>
            <person name="Huo Q."/>
            <person name="Li W."/>
            <person name="Guo W."/>
            <person name="Chen H."/>
            <person name="Zhou L."/>
            <person name="Ni X."/>
            <person name="Tian J."/>
            <person name="Zhou Y."/>
            <person name="Sheng Y."/>
            <person name="Liu T."/>
            <person name="Pan Y."/>
            <person name="Xia L."/>
            <person name="Li J."/>
            <person name="Zhao F."/>
            <person name="Cao W."/>
        </authorList>
    </citation>
    <scope>NUCLEOTIDE SEQUENCE</scope>
    <source>
        <strain evidence="1">Dsil-2018</strain>
    </source>
</reference>